<evidence type="ECO:0000313" key="2">
    <source>
        <dbReference type="EMBL" id="MDG2991717.1"/>
    </source>
</evidence>
<keyword evidence="1" id="KW-0812">Transmembrane</keyword>
<protein>
    <submittedName>
        <fullName evidence="2">Uncharacterized protein</fullName>
    </submittedName>
</protein>
<dbReference type="RefSeq" id="WP_277867579.1">
    <property type="nucleotide sequence ID" value="NZ_JAKKUT010000002.1"/>
</dbReference>
<evidence type="ECO:0000256" key="1">
    <source>
        <dbReference type="SAM" id="Phobius"/>
    </source>
</evidence>
<accession>A0ABT6F1L4</accession>
<dbReference type="Proteomes" id="UP001154265">
    <property type="component" value="Unassembled WGS sequence"/>
</dbReference>
<sequence>MASPPGSASDFPNPHLFALEVERLHRLTIWGRWLVVLGLWLTVGLGSLWNFRYEISLLREHFTWAALRYGIIFNRLASLGLAFCIGMTLAILMWQTRNILWGRPKTWQKHLEQRVLRIRRQGKTHPLWRWVCCQEDLTQGIRHRKNNHNQ</sequence>
<feature type="transmembrane region" description="Helical" evidence="1">
    <location>
        <begin position="33"/>
        <end position="51"/>
    </location>
</feature>
<gene>
    <name evidence="2" type="ORF">L3556_12355</name>
</gene>
<keyword evidence="1" id="KW-1133">Transmembrane helix</keyword>
<keyword evidence="1" id="KW-0472">Membrane</keyword>
<organism evidence="2 3">
    <name type="scientific">Candidatus Synechococcus calcipolaris G9</name>
    <dbReference type="NCBI Taxonomy" id="1497997"/>
    <lineage>
        <taxon>Bacteria</taxon>
        <taxon>Bacillati</taxon>
        <taxon>Cyanobacteriota</taxon>
        <taxon>Cyanophyceae</taxon>
        <taxon>Synechococcales</taxon>
        <taxon>Synechococcaceae</taxon>
        <taxon>Synechococcus</taxon>
    </lineage>
</organism>
<dbReference type="EMBL" id="JAKKUT010000002">
    <property type="protein sequence ID" value="MDG2991717.1"/>
    <property type="molecule type" value="Genomic_DNA"/>
</dbReference>
<reference evidence="2" key="1">
    <citation type="journal article" date="2022" name="Genome Biol. Evol.">
        <title>A New Gene Family Diagnostic for Intracellular Biomineralization of Amorphous Ca Carbonates by Cyanobacteria.</title>
        <authorList>
            <person name="Benzerara K."/>
            <person name="Duprat E."/>
            <person name="Bitard-Feildel T."/>
            <person name="Caumes G."/>
            <person name="Cassier-Chauvat C."/>
            <person name="Chauvat F."/>
            <person name="Dezi M."/>
            <person name="Diop S.I."/>
            <person name="Gaschignard G."/>
            <person name="Gorgen S."/>
            <person name="Gugger M."/>
            <person name="Lopez-Garcia P."/>
            <person name="Millet M."/>
            <person name="Skouri-Panet F."/>
            <person name="Moreira D."/>
            <person name="Callebaut I."/>
        </authorList>
    </citation>
    <scope>NUCLEOTIDE SEQUENCE</scope>
    <source>
        <strain evidence="2">G9</strain>
    </source>
</reference>
<evidence type="ECO:0000313" key="3">
    <source>
        <dbReference type="Proteomes" id="UP001154265"/>
    </source>
</evidence>
<comment type="caution">
    <text evidence="2">The sequence shown here is derived from an EMBL/GenBank/DDBJ whole genome shotgun (WGS) entry which is preliminary data.</text>
</comment>
<reference evidence="2" key="2">
    <citation type="submission" date="2022-01" db="EMBL/GenBank/DDBJ databases">
        <authorList>
            <person name="Zivanovic Y."/>
            <person name="Moreira D."/>
            <person name="Lopez-Garcia P."/>
        </authorList>
    </citation>
    <scope>NUCLEOTIDE SEQUENCE</scope>
    <source>
        <strain evidence="2">G9</strain>
    </source>
</reference>
<name>A0ABT6F1L4_9SYNE</name>
<feature type="transmembrane region" description="Helical" evidence="1">
    <location>
        <begin position="71"/>
        <end position="94"/>
    </location>
</feature>
<proteinExistence type="predicted"/>
<keyword evidence="3" id="KW-1185">Reference proteome</keyword>